<accession>A0A3A3GKB3</accession>
<proteinExistence type="predicted"/>
<evidence type="ECO:0000313" key="2">
    <source>
        <dbReference type="EMBL" id="RJG25297.1"/>
    </source>
</evidence>
<reference evidence="2 3" key="1">
    <citation type="submission" date="2018-09" db="EMBL/GenBank/DDBJ databases">
        <title>Paenibacillus SK2017-BO5.</title>
        <authorList>
            <person name="Piskunova J.V."/>
            <person name="Dubiley S.A."/>
            <person name="Severinov K.V."/>
        </authorList>
    </citation>
    <scope>NUCLEOTIDE SEQUENCE [LARGE SCALE GENOMIC DNA]</scope>
    <source>
        <strain evidence="2 3">BO5</strain>
    </source>
</reference>
<organism evidence="2 3">
    <name type="scientific">Paenibacillus thiaminolyticus</name>
    <name type="common">Bacillus thiaminolyticus</name>
    <dbReference type="NCBI Taxonomy" id="49283"/>
    <lineage>
        <taxon>Bacteria</taxon>
        <taxon>Bacillati</taxon>
        <taxon>Bacillota</taxon>
        <taxon>Bacilli</taxon>
        <taxon>Bacillales</taxon>
        <taxon>Paenibacillaceae</taxon>
        <taxon>Paenibacillus</taxon>
    </lineage>
</organism>
<dbReference type="Pfam" id="PF11457">
    <property type="entry name" value="DUF3021"/>
    <property type="match status" value="1"/>
</dbReference>
<feature type="transmembrane region" description="Helical" evidence="1">
    <location>
        <begin position="80"/>
        <end position="96"/>
    </location>
</feature>
<dbReference type="RefSeq" id="WP_119792327.1">
    <property type="nucleotide sequence ID" value="NZ_QYZD01000004.1"/>
</dbReference>
<feature type="transmembrane region" description="Helical" evidence="1">
    <location>
        <begin position="49"/>
        <end position="68"/>
    </location>
</feature>
<comment type="caution">
    <text evidence="2">The sequence shown here is derived from an EMBL/GenBank/DDBJ whole genome shotgun (WGS) entry which is preliminary data.</text>
</comment>
<dbReference type="OrthoDB" id="2734858at2"/>
<feature type="transmembrane region" description="Helical" evidence="1">
    <location>
        <begin position="12"/>
        <end position="29"/>
    </location>
</feature>
<gene>
    <name evidence="2" type="ORF">DQX05_07585</name>
</gene>
<keyword evidence="1" id="KW-0472">Membrane</keyword>
<protein>
    <submittedName>
        <fullName evidence="2">DUF3021 domain-containing protein</fullName>
    </submittedName>
</protein>
<dbReference type="EMBL" id="QYZD01000004">
    <property type="protein sequence ID" value="RJG25297.1"/>
    <property type="molecule type" value="Genomic_DNA"/>
</dbReference>
<keyword evidence="1" id="KW-1133">Transmembrane helix</keyword>
<keyword evidence="1" id="KW-0812">Transmembrane</keyword>
<feature type="transmembrane region" description="Helical" evidence="1">
    <location>
        <begin position="102"/>
        <end position="123"/>
    </location>
</feature>
<evidence type="ECO:0000313" key="3">
    <source>
        <dbReference type="Proteomes" id="UP000266177"/>
    </source>
</evidence>
<evidence type="ECO:0000256" key="1">
    <source>
        <dbReference type="SAM" id="Phobius"/>
    </source>
</evidence>
<dbReference type="AlphaFoldDB" id="A0A3A3GKB3"/>
<name>A0A3A3GKB3_PANTH</name>
<dbReference type="InterPro" id="IPR021560">
    <property type="entry name" value="DUF3021"/>
</dbReference>
<dbReference type="Proteomes" id="UP000266177">
    <property type="component" value="Unassembled WGS sequence"/>
</dbReference>
<sequence length="151" mass="17126">MNFSEMVKRLARDYLLIFAGIVICVSLLNQQYAVMNDLDASEFSLGLRHIYAIMMCALAGVLPSLIFYFPSTISEKGMRVRILIHFVIVEAVLLIFTNRMGWVTGAAGATILALQVAIIYLLVRVLGWNNDRRVAKEINEQLQQLRKEHEP</sequence>